<dbReference type="Pfam" id="PF13649">
    <property type="entry name" value="Methyltransf_25"/>
    <property type="match status" value="1"/>
</dbReference>
<keyword evidence="1 4" id="KW-0489">Methyltransferase</keyword>
<name>A0A418V7D3_9DEIO</name>
<dbReference type="InterPro" id="IPR029063">
    <property type="entry name" value="SAM-dependent_MTases_sf"/>
</dbReference>
<evidence type="ECO:0000313" key="5">
    <source>
        <dbReference type="Proteomes" id="UP000286287"/>
    </source>
</evidence>
<keyword evidence="5" id="KW-1185">Reference proteome</keyword>
<dbReference type="SUPFAM" id="SSF53335">
    <property type="entry name" value="S-adenosyl-L-methionine-dependent methyltransferases"/>
    <property type="match status" value="1"/>
</dbReference>
<evidence type="ECO:0000259" key="3">
    <source>
        <dbReference type="Pfam" id="PF13649"/>
    </source>
</evidence>
<gene>
    <name evidence="4" type="ORF">D3875_11005</name>
</gene>
<proteinExistence type="predicted"/>
<dbReference type="Gene3D" id="3.40.50.150">
    <property type="entry name" value="Vaccinia Virus protein VP39"/>
    <property type="match status" value="1"/>
</dbReference>
<organism evidence="4 5">
    <name type="scientific">Deinococcus cavernae</name>
    <dbReference type="NCBI Taxonomy" id="2320857"/>
    <lineage>
        <taxon>Bacteria</taxon>
        <taxon>Thermotogati</taxon>
        <taxon>Deinococcota</taxon>
        <taxon>Deinococci</taxon>
        <taxon>Deinococcales</taxon>
        <taxon>Deinococcaceae</taxon>
        <taxon>Deinococcus</taxon>
    </lineage>
</organism>
<dbReference type="PANTHER" id="PTHR43861">
    <property type="entry name" value="TRANS-ACONITATE 2-METHYLTRANSFERASE-RELATED"/>
    <property type="match status" value="1"/>
</dbReference>
<protein>
    <submittedName>
        <fullName evidence="4">Class I SAM-dependent methyltransferase</fullName>
    </submittedName>
</protein>
<dbReference type="PANTHER" id="PTHR43861:SF1">
    <property type="entry name" value="TRANS-ACONITATE 2-METHYLTRANSFERASE"/>
    <property type="match status" value="1"/>
</dbReference>
<keyword evidence="2 4" id="KW-0808">Transferase</keyword>
<dbReference type="RefSeq" id="WP_119763716.1">
    <property type="nucleotide sequence ID" value="NZ_QYUJ01000014.1"/>
</dbReference>
<evidence type="ECO:0000256" key="1">
    <source>
        <dbReference type="ARBA" id="ARBA00022603"/>
    </source>
</evidence>
<accession>A0A418V7D3</accession>
<dbReference type="Gene3D" id="2.20.25.110">
    <property type="entry name" value="S-adenosyl-L-methionine-dependent methyltransferases"/>
    <property type="match status" value="1"/>
</dbReference>
<dbReference type="AlphaFoldDB" id="A0A418V7D3"/>
<sequence>MQHAPFTALAAVYDAIMADVEYDAWADFVLTYARDAELDVHSALDLACGTGGFTRELQHAGLTVTGLDGSPDMLKEARRRLPDVAFVEGDLRSFTLNGSFDLITCVFDSLNNLLSREDLGAAFRQMHAHLNPGGLLACDLNTRLGVRELWEGDAIEGVVTAADGAEVHYHWSHHFDPQAEVGVVQAFCRVQPEQGDMQEFVETHRERGYDPPEVQDLLRQAGFSTFETVEYPDYADPTPDTPRLWVFARREQA</sequence>
<comment type="caution">
    <text evidence="4">The sequence shown here is derived from an EMBL/GenBank/DDBJ whole genome shotgun (WGS) entry which is preliminary data.</text>
</comment>
<dbReference type="Proteomes" id="UP000286287">
    <property type="component" value="Unassembled WGS sequence"/>
</dbReference>
<dbReference type="EMBL" id="QYUJ01000014">
    <property type="protein sequence ID" value="RJF72007.1"/>
    <property type="molecule type" value="Genomic_DNA"/>
</dbReference>
<evidence type="ECO:0000256" key="2">
    <source>
        <dbReference type="ARBA" id="ARBA00022679"/>
    </source>
</evidence>
<dbReference type="InterPro" id="IPR041698">
    <property type="entry name" value="Methyltransf_25"/>
</dbReference>
<evidence type="ECO:0000313" key="4">
    <source>
        <dbReference type="EMBL" id="RJF72007.1"/>
    </source>
</evidence>
<dbReference type="CDD" id="cd02440">
    <property type="entry name" value="AdoMet_MTases"/>
    <property type="match status" value="1"/>
</dbReference>
<dbReference type="GO" id="GO:0032259">
    <property type="term" value="P:methylation"/>
    <property type="evidence" value="ECO:0007669"/>
    <property type="project" value="UniProtKB-KW"/>
</dbReference>
<dbReference type="GO" id="GO:0008168">
    <property type="term" value="F:methyltransferase activity"/>
    <property type="evidence" value="ECO:0007669"/>
    <property type="project" value="UniProtKB-KW"/>
</dbReference>
<feature type="domain" description="Methyltransferase" evidence="3">
    <location>
        <begin position="44"/>
        <end position="134"/>
    </location>
</feature>
<reference evidence="4 5" key="1">
    <citation type="submission" date="2018-09" db="EMBL/GenBank/DDBJ databases">
        <authorList>
            <person name="Zhu H."/>
        </authorList>
    </citation>
    <scope>NUCLEOTIDE SEQUENCE [LARGE SCALE GENOMIC DNA]</scope>
    <source>
        <strain evidence="4 5">K2S05-167</strain>
    </source>
</reference>
<dbReference type="OrthoDB" id="9811589at2"/>